<dbReference type="AlphaFoldDB" id="A0A1Y2HY55"/>
<accession>A0A1Y2HY55</accession>
<dbReference type="Proteomes" id="UP000193411">
    <property type="component" value="Unassembled WGS sequence"/>
</dbReference>
<reference evidence="8 9" key="1">
    <citation type="submission" date="2016-07" db="EMBL/GenBank/DDBJ databases">
        <title>Pervasive Adenine N6-methylation of Active Genes in Fungi.</title>
        <authorList>
            <consortium name="DOE Joint Genome Institute"/>
            <person name="Mondo S.J."/>
            <person name="Dannebaum R.O."/>
            <person name="Kuo R.C."/>
            <person name="Labutti K."/>
            <person name="Haridas S."/>
            <person name="Kuo A."/>
            <person name="Salamov A."/>
            <person name="Ahrendt S.R."/>
            <person name="Lipzen A."/>
            <person name="Sullivan W."/>
            <person name="Andreopoulos W.B."/>
            <person name="Clum A."/>
            <person name="Lindquist E."/>
            <person name="Daum C."/>
            <person name="Ramamoorthy G.K."/>
            <person name="Gryganskyi A."/>
            <person name="Culley D."/>
            <person name="Magnuson J.K."/>
            <person name="James T.Y."/>
            <person name="O'Malley M.A."/>
            <person name="Stajich J.E."/>
            <person name="Spatafora J.W."/>
            <person name="Visel A."/>
            <person name="Grigoriev I.V."/>
        </authorList>
    </citation>
    <scope>NUCLEOTIDE SEQUENCE [LARGE SCALE GENOMIC DNA]</scope>
    <source>
        <strain evidence="8 9">PL171</strain>
    </source>
</reference>
<evidence type="ECO:0000256" key="3">
    <source>
        <dbReference type="ARBA" id="ARBA00022824"/>
    </source>
</evidence>
<name>A0A1Y2HY55_9FUNG</name>
<feature type="domain" description="Reticulon" evidence="7">
    <location>
        <begin position="47"/>
        <end position="261"/>
    </location>
</feature>
<evidence type="ECO:0000256" key="1">
    <source>
        <dbReference type="ARBA" id="ARBA00004477"/>
    </source>
</evidence>
<keyword evidence="5 6" id="KW-0472">Membrane</keyword>
<gene>
    <name evidence="8" type="ORF">BCR44DRAFT_1429490</name>
</gene>
<proteinExistence type="predicted"/>
<dbReference type="PROSITE" id="PS50845">
    <property type="entry name" value="RETICULON"/>
    <property type="match status" value="1"/>
</dbReference>
<feature type="transmembrane region" description="Helical" evidence="6">
    <location>
        <begin position="83"/>
        <end position="101"/>
    </location>
</feature>
<evidence type="ECO:0000259" key="7">
    <source>
        <dbReference type="PROSITE" id="PS50845"/>
    </source>
</evidence>
<dbReference type="InterPro" id="IPR045064">
    <property type="entry name" value="Reticulon-like"/>
</dbReference>
<dbReference type="STRING" id="765915.A0A1Y2HY55"/>
<organism evidence="8 9">
    <name type="scientific">Catenaria anguillulae PL171</name>
    <dbReference type="NCBI Taxonomy" id="765915"/>
    <lineage>
        <taxon>Eukaryota</taxon>
        <taxon>Fungi</taxon>
        <taxon>Fungi incertae sedis</taxon>
        <taxon>Blastocladiomycota</taxon>
        <taxon>Blastocladiomycetes</taxon>
        <taxon>Blastocladiales</taxon>
        <taxon>Catenariaceae</taxon>
        <taxon>Catenaria</taxon>
    </lineage>
</organism>
<protein>
    <recommendedName>
        <fullName evidence="6">Reticulon-like protein</fullName>
    </recommendedName>
</protein>
<evidence type="ECO:0000256" key="6">
    <source>
        <dbReference type="RuleBase" id="RU363132"/>
    </source>
</evidence>
<dbReference type="Pfam" id="PF02453">
    <property type="entry name" value="Reticulon"/>
    <property type="match status" value="1"/>
</dbReference>
<dbReference type="GO" id="GO:0005789">
    <property type="term" value="C:endoplasmic reticulum membrane"/>
    <property type="evidence" value="ECO:0007669"/>
    <property type="project" value="UniProtKB-SubCell"/>
</dbReference>
<dbReference type="PANTHER" id="PTHR10994">
    <property type="entry name" value="RETICULON"/>
    <property type="match status" value="1"/>
</dbReference>
<evidence type="ECO:0000313" key="8">
    <source>
        <dbReference type="EMBL" id="ORZ38052.1"/>
    </source>
</evidence>
<dbReference type="OrthoDB" id="567788at2759"/>
<comment type="subcellular location">
    <subcellularLocation>
        <location evidence="1 6">Endoplasmic reticulum membrane</location>
        <topology evidence="1 6">Multi-pass membrane protein</topology>
    </subcellularLocation>
</comment>
<evidence type="ECO:0000313" key="9">
    <source>
        <dbReference type="Proteomes" id="UP000193411"/>
    </source>
</evidence>
<keyword evidence="9" id="KW-1185">Reference proteome</keyword>
<keyword evidence="3 6" id="KW-0256">Endoplasmic reticulum</keyword>
<evidence type="ECO:0000256" key="5">
    <source>
        <dbReference type="ARBA" id="ARBA00023136"/>
    </source>
</evidence>
<dbReference type="PANTHER" id="PTHR10994:SF193">
    <property type="entry name" value="RETICULON-LIKE PROTEIN"/>
    <property type="match status" value="1"/>
</dbReference>
<evidence type="ECO:0000256" key="4">
    <source>
        <dbReference type="ARBA" id="ARBA00022989"/>
    </source>
</evidence>
<feature type="transmembrane region" description="Helical" evidence="6">
    <location>
        <begin position="172"/>
        <end position="197"/>
    </location>
</feature>
<keyword evidence="2 6" id="KW-0812">Transmembrane</keyword>
<dbReference type="InterPro" id="IPR003388">
    <property type="entry name" value="Reticulon"/>
</dbReference>
<feature type="transmembrane region" description="Helical" evidence="6">
    <location>
        <begin position="57"/>
        <end position="76"/>
    </location>
</feature>
<dbReference type="GO" id="GO:0009617">
    <property type="term" value="P:response to bacterium"/>
    <property type="evidence" value="ECO:0007669"/>
    <property type="project" value="InterPro"/>
</dbReference>
<keyword evidence="4 6" id="KW-1133">Transmembrane helix</keyword>
<sequence>MTDLNSAPANVCPESLDRGLVSDLMSGLKKSFVKEDPTLLTPYVHTARSLTLWHNPLHSGIALGSILVSILIARYLAQDLPSLLLGTVFYATLLNLVYKLAGKLVQLATGTETLPDAHRSFAPHARLALTDDQARHVASVLVTSVNGTMRGVTSIVLVEDLGKTLMALAGIYVAWTLASWMATTTILLVATVLVFALPIAYDQNREVVDAQRAIVMQLVNDKLGVALEKSRSLRQDITSKLNATVTSATTTTEAAPKPKEE</sequence>
<comment type="caution">
    <text evidence="8">The sequence shown here is derived from an EMBL/GenBank/DDBJ whole genome shotgun (WGS) entry which is preliminary data.</text>
</comment>
<evidence type="ECO:0000256" key="2">
    <source>
        <dbReference type="ARBA" id="ARBA00022692"/>
    </source>
</evidence>
<dbReference type="EMBL" id="MCFL01000010">
    <property type="protein sequence ID" value="ORZ38052.1"/>
    <property type="molecule type" value="Genomic_DNA"/>
</dbReference>